<accession>A0A8K0D0D5</accession>
<dbReference type="Proteomes" id="UP000801492">
    <property type="component" value="Unassembled WGS sequence"/>
</dbReference>
<protein>
    <submittedName>
        <fullName evidence="2">Uncharacterized protein</fullName>
    </submittedName>
</protein>
<dbReference type="OrthoDB" id="410404at2759"/>
<feature type="compositionally biased region" description="Basic and acidic residues" evidence="1">
    <location>
        <begin position="78"/>
        <end position="90"/>
    </location>
</feature>
<name>A0A8K0D0D5_IGNLU</name>
<evidence type="ECO:0000313" key="3">
    <source>
        <dbReference type="Proteomes" id="UP000801492"/>
    </source>
</evidence>
<evidence type="ECO:0000313" key="2">
    <source>
        <dbReference type="EMBL" id="KAF2892540.1"/>
    </source>
</evidence>
<dbReference type="AlphaFoldDB" id="A0A8K0D0D5"/>
<proteinExistence type="predicted"/>
<sequence length="123" mass="14310">MEIEEPTLEEIRQMINRSRNAKSLEDITRKVNKGTLRTEGSQLIAYAEDLVIITERREIMCKMLNEITEEGRKVNKYGGETKKRQTEIKVVEGSQRGFSKGRDRKYRGKSKGQQGMEKDMQKN</sequence>
<gene>
    <name evidence="2" type="ORF">ILUMI_13633</name>
</gene>
<evidence type="ECO:0000256" key="1">
    <source>
        <dbReference type="SAM" id="MobiDB-lite"/>
    </source>
</evidence>
<organism evidence="2 3">
    <name type="scientific">Ignelater luminosus</name>
    <name type="common">Cucubano</name>
    <name type="synonym">Pyrophorus luminosus</name>
    <dbReference type="NCBI Taxonomy" id="2038154"/>
    <lineage>
        <taxon>Eukaryota</taxon>
        <taxon>Metazoa</taxon>
        <taxon>Ecdysozoa</taxon>
        <taxon>Arthropoda</taxon>
        <taxon>Hexapoda</taxon>
        <taxon>Insecta</taxon>
        <taxon>Pterygota</taxon>
        <taxon>Neoptera</taxon>
        <taxon>Endopterygota</taxon>
        <taxon>Coleoptera</taxon>
        <taxon>Polyphaga</taxon>
        <taxon>Elateriformia</taxon>
        <taxon>Elateroidea</taxon>
        <taxon>Elateridae</taxon>
        <taxon>Agrypninae</taxon>
        <taxon>Pyrophorini</taxon>
        <taxon>Ignelater</taxon>
    </lineage>
</organism>
<comment type="caution">
    <text evidence="2">The sequence shown here is derived from an EMBL/GenBank/DDBJ whole genome shotgun (WGS) entry which is preliminary data.</text>
</comment>
<keyword evidence="3" id="KW-1185">Reference proteome</keyword>
<reference evidence="2" key="1">
    <citation type="submission" date="2019-08" db="EMBL/GenBank/DDBJ databases">
        <title>The genome of the North American firefly Photinus pyralis.</title>
        <authorList>
            <consortium name="Photinus pyralis genome working group"/>
            <person name="Fallon T.R."/>
            <person name="Sander Lower S.E."/>
            <person name="Weng J.-K."/>
        </authorList>
    </citation>
    <scope>NUCLEOTIDE SEQUENCE</scope>
    <source>
        <strain evidence="2">TRF0915ILg1</strain>
        <tissue evidence="2">Whole body</tissue>
    </source>
</reference>
<feature type="region of interest" description="Disordered" evidence="1">
    <location>
        <begin position="78"/>
        <end position="123"/>
    </location>
</feature>
<dbReference type="EMBL" id="VTPC01008686">
    <property type="protein sequence ID" value="KAF2892540.1"/>
    <property type="molecule type" value="Genomic_DNA"/>
</dbReference>